<dbReference type="PATRIC" id="fig|1246301.3.peg.650"/>
<evidence type="ECO:0000313" key="3">
    <source>
        <dbReference type="EMBL" id="AGU47760.1"/>
    </source>
</evidence>
<evidence type="ECO:0000313" key="4">
    <source>
        <dbReference type="Proteomes" id="UP000016223"/>
    </source>
</evidence>
<dbReference type="Gene3D" id="1.25.40.590">
    <property type="entry name" value="Type IV / VI secretion system, DotU"/>
    <property type="match status" value="1"/>
</dbReference>
<reference evidence="3 4" key="1">
    <citation type="submission" date="2012-10" db="EMBL/GenBank/DDBJ databases">
        <title>Genome sequence of Variovorax paradoxus B4.</title>
        <authorList>
            <person name="Schuldes J."/>
            <person name="Brandt U."/>
            <person name="Hiessl S."/>
            <person name="Wuebbeler J.H."/>
            <person name="Thuermer A."/>
            <person name="Steinbuechel A."/>
            <person name="Daniel R."/>
        </authorList>
    </citation>
    <scope>NUCLEOTIDE SEQUENCE [LARGE SCALE GENOMIC DNA]</scope>
    <source>
        <strain evidence="3 4">B4</strain>
    </source>
</reference>
<keyword evidence="1" id="KW-1133">Transmembrane helix</keyword>
<dbReference type="PANTHER" id="PTHR38033:SF1">
    <property type="entry name" value="DOTU FAMILY TYPE IV_VI SECRETION SYSTEM PROTEIN"/>
    <property type="match status" value="1"/>
</dbReference>
<protein>
    <submittedName>
        <fullName evidence="3">Putative type IV/VI secretion system protein, DotU family</fullName>
    </submittedName>
</protein>
<dbReference type="OrthoDB" id="9791419at2"/>
<dbReference type="InterPro" id="IPR038522">
    <property type="entry name" value="T4/T6SS_DotU_sf"/>
</dbReference>
<dbReference type="HOGENOM" id="CLU_621025_0_0_4"/>
<dbReference type="RefSeq" id="WP_021005319.1">
    <property type="nucleotide sequence ID" value="NC_022247.1"/>
</dbReference>
<name>T1X6H4_VARPD</name>
<dbReference type="AlphaFoldDB" id="T1X6H4"/>
<dbReference type="Pfam" id="PF09850">
    <property type="entry name" value="DotU"/>
    <property type="match status" value="1"/>
</dbReference>
<dbReference type="KEGG" id="vpd:VAPA_1c06300"/>
<feature type="transmembrane region" description="Helical" evidence="1">
    <location>
        <begin position="189"/>
        <end position="207"/>
    </location>
</feature>
<organism evidence="3 4">
    <name type="scientific">Variovorax paradoxus B4</name>
    <dbReference type="NCBI Taxonomy" id="1246301"/>
    <lineage>
        <taxon>Bacteria</taxon>
        <taxon>Pseudomonadati</taxon>
        <taxon>Pseudomonadota</taxon>
        <taxon>Betaproteobacteria</taxon>
        <taxon>Burkholderiales</taxon>
        <taxon>Comamonadaceae</taxon>
        <taxon>Variovorax</taxon>
    </lineage>
</organism>
<evidence type="ECO:0000256" key="1">
    <source>
        <dbReference type="SAM" id="Phobius"/>
    </source>
</evidence>
<dbReference type="EMBL" id="CP003911">
    <property type="protein sequence ID" value="AGU47760.1"/>
    <property type="molecule type" value="Genomic_DNA"/>
</dbReference>
<accession>T1X6H4</accession>
<keyword evidence="1" id="KW-0472">Membrane</keyword>
<gene>
    <name evidence="3" type="ORF">VAPA_1c06300</name>
</gene>
<dbReference type="Proteomes" id="UP000016223">
    <property type="component" value="Chromosome 1"/>
</dbReference>
<dbReference type="InterPro" id="IPR017732">
    <property type="entry name" value="T4/T6SS_DotU"/>
</dbReference>
<evidence type="ECO:0000259" key="2">
    <source>
        <dbReference type="Pfam" id="PF09850"/>
    </source>
</evidence>
<proteinExistence type="predicted"/>
<keyword evidence="1" id="KW-0812">Transmembrane</keyword>
<dbReference type="PANTHER" id="PTHR38033">
    <property type="entry name" value="MEMBRANE PROTEIN-RELATED"/>
    <property type="match status" value="1"/>
</dbReference>
<sequence length="442" mass="48433">MVRLLDCFSAFVSFGLALDASIAAGRAAPPPHDAAQQQARRLLDAARASASGQPAAQVESAVFAMVAWIDEILARHPGAAAGAAPLQVQLFNSNNAHSEFFHHLSALGAEDDELREVYWHGLVHGFKGQYYFESDDRGELGKLKELHGRQLRLRPLALGSLVQDRITPQPYGVADPPGPHDLHRRDRTLLRAVGALALLLPLLYLLWWQWLAGPRAGEPEPAQRIEQHLQSYACADLSASAGKGGRLHVSGFVSLPADVERVEREVAGLLPDVGSPTFDVRLRVWPHCEVFAILKPYQLRNREKAHGLGVTAVTARNGRLREGDDVRMQVAAPRHDSYLWVDYYTADGSVMHLNTGQAPVRLRAGEKLELGRDIPASWLVAPPFGTVLVTVLSSPTPFDGAADRPPYELASAYLLRLREALAAHKGSERLLADFEFLETTAR</sequence>
<feature type="domain" description="Type IV / VI secretion system DotU" evidence="2">
    <location>
        <begin position="6"/>
        <end position="205"/>
    </location>
</feature>